<dbReference type="InterPro" id="IPR036388">
    <property type="entry name" value="WH-like_DNA-bd_sf"/>
</dbReference>
<feature type="domain" description="HTH lysR-type" evidence="5">
    <location>
        <begin position="2"/>
        <end position="59"/>
    </location>
</feature>
<dbReference type="AlphaFoldDB" id="A0A7Y0EUI6"/>
<proteinExistence type="inferred from homology"/>
<dbReference type="GO" id="GO:0003677">
    <property type="term" value="F:DNA binding"/>
    <property type="evidence" value="ECO:0007669"/>
    <property type="project" value="UniProtKB-KW"/>
</dbReference>
<dbReference type="SUPFAM" id="SSF53850">
    <property type="entry name" value="Periplasmic binding protein-like II"/>
    <property type="match status" value="1"/>
</dbReference>
<evidence type="ECO:0000256" key="4">
    <source>
        <dbReference type="ARBA" id="ARBA00023163"/>
    </source>
</evidence>
<evidence type="ECO:0000313" key="6">
    <source>
        <dbReference type="EMBL" id="NMM96223.1"/>
    </source>
</evidence>
<protein>
    <submittedName>
        <fullName evidence="6">Transcriptional regulator LysR family</fullName>
    </submittedName>
</protein>
<keyword evidence="3" id="KW-0238">DNA-binding</keyword>
<evidence type="ECO:0000313" key="7">
    <source>
        <dbReference type="Proteomes" id="UP000529710"/>
    </source>
</evidence>
<comment type="caution">
    <text evidence="6">The sequence shown here is derived from an EMBL/GenBank/DDBJ whole genome shotgun (WGS) entry which is preliminary data.</text>
</comment>
<gene>
    <name evidence="6" type="ORF">G1C98_0959</name>
</gene>
<dbReference type="Pfam" id="PF00126">
    <property type="entry name" value="HTH_1"/>
    <property type="match status" value="1"/>
</dbReference>
<dbReference type="PRINTS" id="PR00039">
    <property type="entry name" value="HTHLYSR"/>
</dbReference>
<organism evidence="6 7">
    <name type="scientific">Bifidobacterium erythrocebi</name>
    <dbReference type="NCBI Taxonomy" id="2675325"/>
    <lineage>
        <taxon>Bacteria</taxon>
        <taxon>Bacillati</taxon>
        <taxon>Actinomycetota</taxon>
        <taxon>Actinomycetes</taxon>
        <taxon>Bifidobacteriales</taxon>
        <taxon>Bifidobacteriaceae</taxon>
        <taxon>Bifidobacterium</taxon>
    </lineage>
</organism>
<evidence type="ECO:0000256" key="3">
    <source>
        <dbReference type="ARBA" id="ARBA00023125"/>
    </source>
</evidence>
<keyword evidence="2" id="KW-0805">Transcription regulation</keyword>
<accession>A0A7Y0EUI6</accession>
<reference evidence="6 7" key="1">
    <citation type="submission" date="2020-02" db="EMBL/GenBank/DDBJ databases">
        <title>Characterization of phylogenetic diversity of novel bifidobacterial species isolated in Czech ZOOs.</title>
        <authorList>
            <person name="Lugli G.A."/>
            <person name="Vera N.B."/>
            <person name="Ventura M."/>
        </authorList>
    </citation>
    <scope>NUCLEOTIDE SEQUENCE [LARGE SCALE GENOMIC DNA]</scope>
    <source>
        <strain evidence="6 7">DSM 109960</strain>
    </source>
</reference>
<keyword evidence="7" id="KW-1185">Reference proteome</keyword>
<comment type="similarity">
    <text evidence="1">Belongs to the LysR transcriptional regulatory family.</text>
</comment>
<dbReference type="PROSITE" id="PS50931">
    <property type="entry name" value="HTH_LYSR"/>
    <property type="match status" value="1"/>
</dbReference>
<dbReference type="PANTHER" id="PTHR30346">
    <property type="entry name" value="TRANSCRIPTIONAL DUAL REGULATOR HCAR-RELATED"/>
    <property type="match status" value="1"/>
</dbReference>
<evidence type="ECO:0000256" key="1">
    <source>
        <dbReference type="ARBA" id="ARBA00009437"/>
    </source>
</evidence>
<dbReference type="FunFam" id="1.10.10.10:FF:000001">
    <property type="entry name" value="LysR family transcriptional regulator"/>
    <property type="match status" value="1"/>
</dbReference>
<dbReference type="PANTHER" id="PTHR30346:SF28">
    <property type="entry name" value="HTH-TYPE TRANSCRIPTIONAL REGULATOR CYNR"/>
    <property type="match status" value="1"/>
</dbReference>
<dbReference type="InterPro" id="IPR005119">
    <property type="entry name" value="LysR_subst-bd"/>
</dbReference>
<dbReference type="InterPro" id="IPR036390">
    <property type="entry name" value="WH_DNA-bd_sf"/>
</dbReference>
<name>A0A7Y0EUI6_9BIFI</name>
<dbReference type="GO" id="GO:0003700">
    <property type="term" value="F:DNA-binding transcription factor activity"/>
    <property type="evidence" value="ECO:0007669"/>
    <property type="project" value="InterPro"/>
</dbReference>
<dbReference type="Proteomes" id="UP000529710">
    <property type="component" value="Unassembled WGS sequence"/>
</dbReference>
<evidence type="ECO:0000256" key="2">
    <source>
        <dbReference type="ARBA" id="ARBA00023015"/>
    </source>
</evidence>
<dbReference type="InterPro" id="IPR000847">
    <property type="entry name" value="LysR_HTH_N"/>
</dbReference>
<dbReference type="GO" id="GO:0032993">
    <property type="term" value="C:protein-DNA complex"/>
    <property type="evidence" value="ECO:0007669"/>
    <property type="project" value="TreeGrafter"/>
</dbReference>
<keyword evidence="4" id="KW-0804">Transcription</keyword>
<dbReference type="EMBL" id="JAAIIF010000008">
    <property type="protein sequence ID" value="NMM96223.1"/>
    <property type="molecule type" value="Genomic_DNA"/>
</dbReference>
<dbReference type="Gene3D" id="1.10.10.10">
    <property type="entry name" value="Winged helix-like DNA-binding domain superfamily/Winged helix DNA-binding domain"/>
    <property type="match status" value="1"/>
</dbReference>
<dbReference type="Pfam" id="PF03466">
    <property type="entry name" value="LysR_substrate"/>
    <property type="match status" value="1"/>
</dbReference>
<evidence type="ECO:0000259" key="5">
    <source>
        <dbReference type="PROSITE" id="PS50931"/>
    </source>
</evidence>
<dbReference type="Gene3D" id="3.40.190.290">
    <property type="match status" value="1"/>
</dbReference>
<sequence length="300" mass="33254">MMDVRVLRYFLAVAREESFTGAAEALMMSQPTLSKQIAQLEHELGKTLFERGGRRVTLTEDGMLLYRRAEEIVTLVDRTERELKTDEHDVTGEVAVGGHIPGFLLRAAARTHKAHRGIRFYWHNGDATDVSERLQHGTLDFAVLLQPVDVVRYDFVPLPDVARWGALVPAGGELAGRSVLTVDDLKHMPLAVHHREGLQREFSLWAGADMDEFDVSATYNVLNGSPSPFVTSGLGCVLTTDDHLDGGESADVRFLPLDPPLETRCALVYRRHAALSKSAAIFLDQVKQSLQSMHEGNGKE</sequence>
<dbReference type="CDD" id="cd05466">
    <property type="entry name" value="PBP2_LTTR_substrate"/>
    <property type="match status" value="1"/>
</dbReference>
<dbReference type="SUPFAM" id="SSF46785">
    <property type="entry name" value="Winged helix' DNA-binding domain"/>
    <property type="match status" value="1"/>
</dbReference>